<feature type="transmembrane region" description="Helical" evidence="3">
    <location>
        <begin position="161"/>
        <end position="179"/>
    </location>
</feature>
<dbReference type="InterPro" id="IPR008075">
    <property type="entry name" value="LIMR"/>
</dbReference>
<dbReference type="AlphaFoldDB" id="A0A6U6BLM9"/>
<evidence type="ECO:0000313" key="9">
    <source>
        <dbReference type="EMBL" id="CAE2315053.1"/>
    </source>
</evidence>
<feature type="transmembrane region" description="Helical" evidence="3">
    <location>
        <begin position="572"/>
        <end position="594"/>
    </location>
</feature>
<feature type="transmembrane region" description="Helical" evidence="3">
    <location>
        <begin position="432"/>
        <end position="456"/>
    </location>
</feature>
<dbReference type="GO" id="GO:0005886">
    <property type="term" value="C:plasma membrane"/>
    <property type="evidence" value="ECO:0007669"/>
    <property type="project" value="TreeGrafter"/>
</dbReference>
<dbReference type="EMBL" id="HBKN01030463">
    <property type="protein sequence ID" value="CAE2315038.1"/>
    <property type="molecule type" value="Transcribed_RNA"/>
</dbReference>
<dbReference type="EMBL" id="HBKN01030475">
    <property type="protein sequence ID" value="CAE2315055.1"/>
    <property type="molecule type" value="Transcribed_RNA"/>
</dbReference>
<dbReference type="PANTHER" id="PTHR12625:SF0">
    <property type="entry name" value="PROTEIN LILIPOD"/>
    <property type="match status" value="1"/>
</dbReference>
<dbReference type="InterPro" id="IPR006876">
    <property type="entry name" value="LMBR1-like_membr_prot"/>
</dbReference>
<dbReference type="EMBL" id="HBKN01030474">
    <property type="protein sequence ID" value="CAE2315053.1"/>
    <property type="molecule type" value="Transcribed_RNA"/>
</dbReference>
<dbReference type="GO" id="GO:0004888">
    <property type="term" value="F:transmembrane signaling receptor activity"/>
    <property type="evidence" value="ECO:0007669"/>
    <property type="project" value="TreeGrafter"/>
</dbReference>
<evidence type="ECO:0000313" key="5">
    <source>
        <dbReference type="EMBL" id="CAE2315038.1"/>
    </source>
</evidence>
<accession>A0A6U6BLM9</accession>
<feature type="transmembrane region" description="Helical" evidence="3">
    <location>
        <begin position="477"/>
        <end position="497"/>
    </location>
</feature>
<feature type="region of interest" description="Disordered" evidence="2">
    <location>
        <begin position="1"/>
        <end position="25"/>
    </location>
</feature>
<reference evidence="8" key="1">
    <citation type="submission" date="2021-01" db="EMBL/GenBank/DDBJ databases">
        <authorList>
            <person name="Corre E."/>
            <person name="Pelletier E."/>
            <person name="Niang G."/>
            <person name="Scheremetjew M."/>
            <person name="Finn R."/>
            <person name="Kale V."/>
            <person name="Holt S."/>
            <person name="Cochrane G."/>
            <person name="Meng A."/>
            <person name="Brown T."/>
            <person name="Cohen L."/>
        </authorList>
    </citation>
    <scope>NUCLEOTIDE SEQUENCE</scope>
    <source>
        <strain evidence="8">CCMP 2712</strain>
    </source>
</reference>
<dbReference type="Pfam" id="PF04791">
    <property type="entry name" value="LMBR1"/>
    <property type="match status" value="1"/>
</dbReference>
<keyword evidence="3" id="KW-1133">Transmembrane helix</keyword>
<evidence type="ECO:0000256" key="2">
    <source>
        <dbReference type="SAM" id="MobiDB-lite"/>
    </source>
</evidence>
<organism evidence="8">
    <name type="scientific">Guillardia theta</name>
    <name type="common">Cryptophyte</name>
    <name type="synonym">Cryptomonas phi</name>
    <dbReference type="NCBI Taxonomy" id="55529"/>
    <lineage>
        <taxon>Eukaryota</taxon>
        <taxon>Cryptophyceae</taxon>
        <taxon>Pyrenomonadales</taxon>
        <taxon>Geminigeraceae</taxon>
        <taxon>Guillardia</taxon>
    </lineage>
</organism>
<feature type="transmembrane region" description="Helical" evidence="3">
    <location>
        <begin position="339"/>
        <end position="361"/>
    </location>
</feature>
<feature type="transmembrane region" description="Helical" evidence="3">
    <location>
        <begin position="217"/>
        <end position="245"/>
    </location>
</feature>
<dbReference type="GO" id="GO:0007165">
    <property type="term" value="P:signal transduction"/>
    <property type="evidence" value="ECO:0007669"/>
    <property type="project" value="TreeGrafter"/>
</dbReference>
<feature type="transmembrane region" description="Helical" evidence="3">
    <location>
        <begin position="43"/>
        <end position="64"/>
    </location>
</feature>
<comment type="similarity">
    <text evidence="1">Belongs to the LIMR family.</text>
</comment>
<dbReference type="EMBL" id="HBKN01030468">
    <property type="protein sequence ID" value="CAE2315048.1"/>
    <property type="molecule type" value="Transcribed_RNA"/>
</dbReference>
<keyword evidence="3" id="KW-0812">Transmembrane</keyword>
<evidence type="ECO:0000313" key="7">
    <source>
        <dbReference type="EMBL" id="CAE2315048.1"/>
    </source>
</evidence>
<dbReference type="PANTHER" id="PTHR12625">
    <property type="entry name" value="LIPOCALIN-1 INTERACTING MEMBRANE RECEPTOR LIMR"/>
    <property type="match status" value="1"/>
</dbReference>
<evidence type="ECO:0000313" key="4">
    <source>
        <dbReference type="EMBL" id="CAE2315028.1"/>
    </source>
</evidence>
<evidence type="ECO:0000313" key="10">
    <source>
        <dbReference type="EMBL" id="CAE2315055.1"/>
    </source>
</evidence>
<dbReference type="PRINTS" id="PR01692">
    <property type="entry name" value="LIPOCALINIMR"/>
</dbReference>
<dbReference type="EMBL" id="HBKN01030454">
    <property type="protein sequence ID" value="CAE2315028.1"/>
    <property type="molecule type" value="Transcribed_RNA"/>
</dbReference>
<evidence type="ECO:0000256" key="1">
    <source>
        <dbReference type="ARBA" id="ARBA00010487"/>
    </source>
</evidence>
<evidence type="ECO:0000313" key="8">
    <source>
        <dbReference type="EMBL" id="CAE2315051.1"/>
    </source>
</evidence>
<evidence type="ECO:0000256" key="3">
    <source>
        <dbReference type="SAM" id="Phobius"/>
    </source>
</evidence>
<dbReference type="EMBL" id="HBKN01030465">
    <property type="protein sequence ID" value="CAE2315043.1"/>
    <property type="molecule type" value="Transcribed_RNA"/>
</dbReference>
<protein>
    <submittedName>
        <fullName evidence="8">Uncharacterized protein</fullName>
    </submittedName>
</protein>
<feature type="compositionally biased region" description="Basic and acidic residues" evidence="2">
    <location>
        <begin position="10"/>
        <end position="24"/>
    </location>
</feature>
<name>A0A6U6BLM9_GUITH</name>
<gene>
    <name evidence="4" type="ORF">GTHE00462_LOCUS23673</name>
    <name evidence="5" type="ORF">GTHE00462_LOCUS23679</name>
    <name evidence="6" type="ORF">GTHE00462_LOCUS23681</name>
    <name evidence="7" type="ORF">GTHE00462_LOCUS23683</name>
    <name evidence="8" type="ORF">GTHE00462_LOCUS23685</name>
    <name evidence="9" type="ORF">GTHE00462_LOCUS23686</name>
    <name evidence="10" type="ORF">GTHE00462_LOCUS23687</name>
</gene>
<feature type="transmembrane region" description="Helical" evidence="3">
    <location>
        <begin position="532"/>
        <end position="551"/>
    </location>
</feature>
<evidence type="ECO:0000313" key="6">
    <source>
        <dbReference type="EMBL" id="CAE2315043.1"/>
    </source>
</evidence>
<proteinExistence type="inferred from homology"/>
<dbReference type="EMBL" id="HBKN01030471">
    <property type="protein sequence ID" value="CAE2315051.1"/>
    <property type="molecule type" value="Transcribed_RNA"/>
</dbReference>
<keyword evidence="3" id="KW-0472">Membrane</keyword>
<sequence length="608" mass="69405">MQTVDADSVDTERSMGTHESEKKAQGKKPFLSTLKDFLDDPWMAWYFLFMSIVAVVTQISLRFFQEFQTSKSSHRNSISSRKPQEESQNTAMNPKEGLNFAKIWFGLFRKHDQIKVPEDDPLASGQCGPFDEVCASRLLDYSDAVSYNADTHTFYTILKDYMLYVLYFFALYAVAHTRLKRYQRANQNKKVLQRNAAAKRQPDDLDWDESSQDDETLPFALCTFTVCVSLGSVLLVPLTIFDALLRKYVSGEDMYGGLGSTNVGVLWELLFSLSNICHYLIIPFSFLYIESEGFGGSRGRSFLSRLRETTMTLVLVLILMWLLLYILQKLSVLHVERLAFSYLLTASIGSCIFLVSAPFGFERLIYYAVQKVNLDLMKDGSETVVAQLERESMIWRNEIADDQSQVQNADPYATNKNVKPFFNTLLNNLQNFLGIAISLIMPSTVLLRVLIFQFLGMTSHLPLSLLMSMRASKISQNTFFIDAISAVYDMTLVWYVWRATWHGLQNVPYVSDLCFPSRARGLTIRELCVHCLLYLCVGTSFPLIACTLGLSHIEHVRNNSATEYFQRHSVRTVFNVVFMAASCWALVVAIRSYFSVRKRGAIHLKMLF</sequence>
<feature type="transmembrane region" description="Helical" evidence="3">
    <location>
        <begin position="309"/>
        <end position="327"/>
    </location>
</feature>